<dbReference type="GO" id="GO:0005829">
    <property type="term" value="C:cytosol"/>
    <property type="evidence" value="ECO:0007669"/>
    <property type="project" value="TreeGrafter"/>
</dbReference>
<organism evidence="2 3">
    <name type="scientific">Clonostachys byssicola</name>
    <dbReference type="NCBI Taxonomy" id="160290"/>
    <lineage>
        <taxon>Eukaryota</taxon>
        <taxon>Fungi</taxon>
        <taxon>Dikarya</taxon>
        <taxon>Ascomycota</taxon>
        <taxon>Pezizomycotina</taxon>
        <taxon>Sordariomycetes</taxon>
        <taxon>Hypocreomycetidae</taxon>
        <taxon>Hypocreales</taxon>
        <taxon>Bionectriaceae</taxon>
        <taxon>Clonostachys</taxon>
    </lineage>
</organism>
<protein>
    <recommendedName>
        <fullName evidence="4">YjgF-like protein</fullName>
    </recommendedName>
</protein>
<dbReference type="GO" id="GO:0019239">
    <property type="term" value="F:deaminase activity"/>
    <property type="evidence" value="ECO:0007669"/>
    <property type="project" value="TreeGrafter"/>
</dbReference>
<name>A0A9N9XVS2_9HYPO</name>
<dbReference type="SUPFAM" id="SSF55298">
    <property type="entry name" value="YjgF-like"/>
    <property type="match status" value="1"/>
</dbReference>
<reference evidence="3" key="1">
    <citation type="submission" date="2019-06" db="EMBL/GenBank/DDBJ databases">
        <authorList>
            <person name="Broberg M."/>
        </authorList>
    </citation>
    <scope>NUCLEOTIDE SEQUENCE [LARGE SCALE GENOMIC DNA]</scope>
</reference>
<dbReference type="Pfam" id="PF01042">
    <property type="entry name" value="Ribonuc_L-PSP"/>
    <property type="match status" value="1"/>
</dbReference>
<reference evidence="2 3" key="2">
    <citation type="submission" date="2021-10" db="EMBL/GenBank/DDBJ databases">
        <authorList>
            <person name="Piombo E."/>
        </authorList>
    </citation>
    <scope>NUCLEOTIDE SEQUENCE [LARGE SCALE GENOMIC DNA]</scope>
</reference>
<gene>
    <name evidence="2" type="ORF">CBYS24578_00016085</name>
</gene>
<comment type="similarity">
    <text evidence="1">Belongs to the RutC family.</text>
</comment>
<dbReference type="AlphaFoldDB" id="A0A9N9XVS2"/>
<evidence type="ECO:0000313" key="3">
    <source>
        <dbReference type="Proteomes" id="UP000754883"/>
    </source>
</evidence>
<evidence type="ECO:0008006" key="4">
    <source>
        <dbReference type="Google" id="ProtNLM"/>
    </source>
</evidence>
<dbReference type="InterPro" id="IPR006056">
    <property type="entry name" value="RidA"/>
</dbReference>
<dbReference type="OrthoDB" id="309640at2759"/>
<dbReference type="InterPro" id="IPR035959">
    <property type="entry name" value="RutC-like_sf"/>
</dbReference>
<dbReference type="GO" id="GO:0005739">
    <property type="term" value="C:mitochondrion"/>
    <property type="evidence" value="ECO:0007669"/>
    <property type="project" value="TreeGrafter"/>
</dbReference>
<evidence type="ECO:0000313" key="2">
    <source>
        <dbReference type="EMBL" id="CAG9977224.1"/>
    </source>
</evidence>
<dbReference type="Gene3D" id="3.30.1330.40">
    <property type="entry name" value="RutC-like"/>
    <property type="match status" value="1"/>
</dbReference>
<dbReference type="InterPro" id="IPR006175">
    <property type="entry name" value="YjgF/YER057c/UK114"/>
</dbReference>
<dbReference type="PANTHER" id="PTHR11803:SF42">
    <property type="entry name" value="MMF1"/>
    <property type="match status" value="1"/>
</dbReference>
<keyword evidence="3" id="KW-1185">Reference proteome</keyword>
<dbReference type="Proteomes" id="UP000754883">
    <property type="component" value="Unassembled WGS sequence"/>
</dbReference>
<accession>A0A9N9XVS2</accession>
<dbReference type="FunFam" id="3.30.1330.40:FF:000001">
    <property type="entry name" value="L-PSP family endoribonuclease"/>
    <property type="match status" value="1"/>
</dbReference>
<dbReference type="CDD" id="cd00448">
    <property type="entry name" value="YjgF_YER057c_UK114_family"/>
    <property type="match status" value="1"/>
</dbReference>
<sequence>MSAASKKELRTTGAPAPLPFYSQGVVLGNMVYVSGSLGIDSDTGKFVEGTVADRTTRILENINNILAEAGTSLENAVKLNVFLTDMSNFDVMNGAYAKFFDKGVRPIRTCVAVKELPFGADVEIEASAHL</sequence>
<evidence type="ECO:0000256" key="1">
    <source>
        <dbReference type="ARBA" id="ARBA00010552"/>
    </source>
</evidence>
<comment type="caution">
    <text evidence="2">The sequence shown here is derived from an EMBL/GenBank/DDBJ whole genome shotgun (WGS) entry which is preliminary data.</text>
</comment>
<dbReference type="EMBL" id="CABFNO020001296">
    <property type="protein sequence ID" value="CAG9977224.1"/>
    <property type="molecule type" value="Genomic_DNA"/>
</dbReference>
<proteinExistence type="inferred from homology"/>
<dbReference type="PANTHER" id="PTHR11803">
    <property type="entry name" value="2-IMINOBUTANOATE/2-IMINOPROPANOATE DEAMINASE RIDA"/>
    <property type="match status" value="1"/>
</dbReference>
<dbReference type="NCBIfam" id="TIGR00004">
    <property type="entry name" value="Rid family detoxifying hydrolase"/>
    <property type="match status" value="1"/>
</dbReference>